<proteinExistence type="predicted"/>
<dbReference type="PANTHER" id="PTHR43337">
    <property type="entry name" value="XANTHINE/URACIL PERMEASE C887.17-RELATED"/>
    <property type="match status" value="1"/>
</dbReference>
<feature type="transmembrane region" description="Helical" evidence="2">
    <location>
        <begin position="7"/>
        <end position="28"/>
    </location>
</feature>
<feature type="non-terminal residue" evidence="3">
    <location>
        <position position="1"/>
    </location>
</feature>
<dbReference type="GO" id="GO:0005345">
    <property type="term" value="F:purine nucleobase transmembrane transporter activity"/>
    <property type="evidence" value="ECO:0007669"/>
    <property type="project" value="TreeGrafter"/>
</dbReference>
<reference evidence="3" key="1">
    <citation type="submission" date="2013-12" db="EMBL/GenBank/DDBJ databases">
        <title>A Varibaculum cambriense genome reconstructed from a premature infant gut community with otherwise low bacterial novelty that shifts toward anaerobic metabolism during the third week of life.</title>
        <authorList>
            <person name="Brown C.T."/>
            <person name="Sharon I."/>
            <person name="Thomas B.C."/>
            <person name="Castelle C.J."/>
            <person name="Morowitz M.J."/>
            <person name="Banfield J.F."/>
        </authorList>
    </citation>
    <scope>NUCLEOTIDE SEQUENCE</scope>
</reference>
<keyword evidence="1" id="KW-0813">Transport</keyword>
<evidence type="ECO:0000256" key="1">
    <source>
        <dbReference type="ARBA" id="ARBA00022448"/>
    </source>
</evidence>
<keyword evidence="2" id="KW-0812">Transmembrane</keyword>
<keyword evidence="2" id="KW-1133">Transmembrane helix</keyword>
<dbReference type="EMBL" id="AZMM01016204">
    <property type="protein sequence ID" value="ETJ29250.1"/>
    <property type="molecule type" value="Genomic_DNA"/>
</dbReference>
<evidence type="ECO:0000313" key="3">
    <source>
        <dbReference type="EMBL" id="ETJ29250.1"/>
    </source>
</evidence>
<dbReference type="InterPro" id="IPR045018">
    <property type="entry name" value="Azg-like"/>
</dbReference>
<evidence type="ECO:0000256" key="2">
    <source>
        <dbReference type="SAM" id="Phobius"/>
    </source>
</evidence>
<protein>
    <submittedName>
        <fullName evidence="3">Xanthine/uracil permease family protein</fullName>
    </submittedName>
</protein>
<organism evidence="3">
    <name type="scientific">human gut metagenome</name>
    <dbReference type="NCBI Taxonomy" id="408170"/>
    <lineage>
        <taxon>unclassified sequences</taxon>
        <taxon>metagenomes</taxon>
        <taxon>organismal metagenomes</taxon>
    </lineage>
</organism>
<sequence length="82" mass="8961">PSKFLKEVLAALTSFFAAIYIIVVNASILSDAHIAMEPLIISTVFASFTGCMIAAFVTNAPLIITSQRKIDNTYGQNIFYKN</sequence>
<dbReference type="GO" id="GO:0005886">
    <property type="term" value="C:plasma membrane"/>
    <property type="evidence" value="ECO:0007669"/>
    <property type="project" value="TreeGrafter"/>
</dbReference>
<dbReference type="AlphaFoldDB" id="W1XID7"/>
<comment type="caution">
    <text evidence="3">The sequence shown here is derived from an EMBL/GenBank/DDBJ whole genome shotgun (WGS) entry which is preliminary data.</text>
</comment>
<accession>W1XID7</accession>
<gene>
    <name evidence="3" type="ORF">Q604_UNBC16204G0001</name>
</gene>
<dbReference type="PANTHER" id="PTHR43337:SF2">
    <property type="entry name" value="XANTHINE_URACIL PERMEASE"/>
    <property type="match status" value="1"/>
</dbReference>
<feature type="transmembrane region" description="Helical" evidence="2">
    <location>
        <begin position="40"/>
        <end position="64"/>
    </location>
</feature>
<name>W1XID7_9ZZZZ</name>
<keyword evidence="2" id="KW-0472">Membrane</keyword>